<organism evidence="1 2">
    <name type="scientific">Austropuccinia psidii MF-1</name>
    <dbReference type="NCBI Taxonomy" id="1389203"/>
    <lineage>
        <taxon>Eukaryota</taxon>
        <taxon>Fungi</taxon>
        <taxon>Dikarya</taxon>
        <taxon>Basidiomycota</taxon>
        <taxon>Pucciniomycotina</taxon>
        <taxon>Pucciniomycetes</taxon>
        <taxon>Pucciniales</taxon>
        <taxon>Sphaerophragmiaceae</taxon>
        <taxon>Austropuccinia</taxon>
    </lineage>
</organism>
<keyword evidence="2" id="KW-1185">Reference proteome</keyword>
<proteinExistence type="predicted"/>
<dbReference type="Proteomes" id="UP000765509">
    <property type="component" value="Unassembled WGS sequence"/>
</dbReference>
<gene>
    <name evidence="1" type="ORF">O181_035860</name>
</gene>
<dbReference type="AlphaFoldDB" id="A0A9Q3D7Q9"/>
<sequence>MSSPSCLRIFPSIEALAPSFSVDGLPSRTVVDSFPDRAARRQHQHFIFCDTVLPVDEQYHPAISHTDSQLYRTFQPQRRTAEECWGILSTSCYPWLGLWASQRQVCFIMHLMLFWLAFALPESNAVLDFPRQYPKFKIRKFDNLSPHTLNWGNGSWILRSFSWPDRADSSRYLHKSPCNTFSKFAAILQSISVVSSIARKMLKHLQSLRKSIDRES</sequence>
<evidence type="ECO:0000313" key="1">
    <source>
        <dbReference type="EMBL" id="MBW0496145.1"/>
    </source>
</evidence>
<dbReference type="EMBL" id="AVOT02013468">
    <property type="protein sequence ID" value="MBW0496145.1"/>
    <property type="molecule type" value="Genomic_DNA"/>
</dbReference>
<name>A0A9Q3D7Q9_9BASI</name>
<accession>A0A9Q3D7Q9</accession>
<reference evidence="1" key="1">
    <citation type="submission" date="2021-03" db="EMBL/GenBank/DDBJ databases">
        <title>Draft genome sequence of rust myrtle Austropuccinia psidii MF-1, a brazilian biotype.</title>
        <authorList>
            <person name="Quecine M.C."/>
            <person name="Pachon D.M.R."/>
            <person name="Bonatelli M.L."/>
            <person name="Correr F.H."/>
            <person name="Franceschini L.M."/>
            <person name="Leite T.F."/>
            <person name="Margarido G.R.A."/>
            <person name="Almeida C.A."/>
            <person name="Ferrarezi J.A."/>
            <person name="Labate C.A."/>
        </authorList>
    </citation>
    <scope>NUCLEOTIDE SEQUENCE</scope>
    <source>
        <strain evidence="1">MF-1</strain>
    </source>
</reference>
<comment type="caution">
    <text evidence="1">The sequence shown here is derived from an EMBL/GenBank/DDBJ whole genome shotgun (WGS) entry which is preliminary data.</text>
</comment>
<evidence type="ECO:0000313" key="2">
    <source>
        <dbReference type="Proteomes" id="UP000765509"/>
    </source>
</evidence>
<protein>
    <submittedName>
        <fullName evidence="1">Uncharacterized protein</fullName>
    </submittedName>
</protein>